<name>A0A0F7ST97_PHARH</name>
<dbReference type="SUPFAM" id="SSF53178">
    <property type="entry name" value="Peptidyl-tRNA hydrolase-like"/>
    <property type="match status" value="1"/>
</dbReference>
<keyword evidence="2 5" id="KW-0378">Hydrolase</keyword>
<evidence type="ECO:0000256" key="3">
    <source>
        <dbReference type="ARBA" id="ARBA00022884"/>
    </source>
</evidence>
<dbReference type="PANTHER" id="PTHR17224">
    <property type="entry name" value="PEPTIDYL-TRNA HYDROLASE"/>
    <property type="match status" value="1"/>
</dbReference>
<dbReference type="InterPro" id="IPR036416">
    <property type="entry name" value="Pept_tRNA_hydro_sf"/>
</dbReference>
<dbReference type="AlphaFoldDB" id="A0A0F7ST97"/>
<feature type="compositionally biased region" description="Basic and acidic residues" evidence="4">
    <location>
        <begin position="256"/>
        <end position="272"/>
    </location>
</feature>
<accession>A0A0F7ST97</accession>
<evidence type="ECO:0000256" key="4">
    <source>
        <dbReference type="SAM" id="MobiDB-lite"/>
    </source>
</evidence>
<dbReference type="EMBL" id="LN483142">
    <property type="protein sequence ID" value="CED83263.1"/>
    <property type="molecule type" value="Genomic_DNA"/>
</dbReference>
<keyword evidence="3" id="KW-0694">RNA-binding</keyword>
<organism evidence="5">
    <name type="scientific">Phaffia rhodozyma</name>
    <name type="common">Yeast</name>
    <name type="synonym">Xanthophyllomyces dendrorhous</name>
    <dbReference type="NCBI Taxonomy" id="264483"/>
    <lineage>
        <taxon>Eukaryota</taxon>
        <taxon>Fungi</taxon>
        <taxon>Dikarya</taxon>
        <taxon>Basidiomycota</taxon>
        <taxon>Agaricomycotina</taxon>
        <taxon>Tremellomycetes</taxon>
        <taxon>Cystofilobasidiales</taxon>
        <taxon>Mrakiaceae</taxon>
        <taxon>Phaffia</taxon>
    </lineage>
</organism>
<dbReference type="Gene3D" id="3.40.50.1470">
    <property type="entry name" value="Peptidyl-tRNA hydrolase"/>
    <property type="match status" value="1"/>
</dbReference>
<reference evidence="5" key="1">
    <citation type="submission" date="2014-08" db="EMBL/GenBank/DDBJ databases">
        <authorList>
            <person name="Sharma Rahul"/>
            <person name="Thines Marco"/>
        </authorList>
    </citation>
    <scope>NUCLEOTIDE SEQUENCE</scope>
</reference>
<dbReference type="Pfam" id="PF01195">
    <property type="entry name" value="Pept_tRNA_hydro"/>
    <property type="match status" value="1"/>
</dbReference>
<dbReference type="GO" id="GO:0000049">
    <property type="term" value="F:tRNA binding"/>
    <property type="evidence" value="ECO:0007669"/>
    <property type="project" value="UniProtKB-KW"/>
</dbReference>
<dbReference type="InterPro" id="IPR001328">
    <property type="entry name" value="Pept_tRNA_hydro"/>
</dbReference>
<sequence>MATRALNTAQKVRSTIPPHASTPPPVRPTTHINHIVCFGLGNLTHPRTRHSLGHVIVDSFLDRLGLGIWKKSANLKSMIAEGSLPLPDHVDAASGHFDSVKLTLVKNIPPMNLAGQSLQPFLRQNPINRSTLYFFLYDHLDAEEGKIQIRRGGSCGGQKGMKSCLGVLGKHDKETYQIRVGIGKPSSTDFTASYVLSRCTAPQLSYFRPDGEGTISIWNSILEAAYPSPGSDKIVSVGKKKEDMLQASAAKKLRKEAKAQKDAERRKAREAEATGESYSGSEGEQLMDRSKS</sequence>
<protein>
    <submittedName>
        <fullName evidence="5">Peptidyl-tRNA hydrolase</fullName>
    </submittedName>
</protein>
<feature type="compositionally biased region" description="Polar residues" evidence="4">
    <location>
        <begin position="1"/>
        <end position="13"/>
    </location>
</feature>
<evidence type="ECO:0000256" key="2">
    <source>
        <dbReference type="ARBA" id="ARBA00022801"/>
    </source>
</evidence>
<evidence type="ECO:0000313" key="5">
    <source>
        <dbReference type="EMBL" id="CED83263.1"/>
    </source>
</evidence>
<dbReference type="GO" id="GO:0004045">
    <property type="term" value="F:peptidyl-tRNA hydrolase activity"/>
    <property type="evidence" value="ECO:0007669"/>
    <property type="project" value="InterPro"/>
</dbReference>
<evidence type="ECO:0000256" key="1">
    <source>
        <dbReference type="ARBA" id="ARBA00022555"/>
    </source>
</evidence>
<feature type="region of interest" description="Disordered" evidence="4">
    <location>
        <begin position="1"/>
        <end position="28"/>
    </location>
</feature>
<dbReference type="PANTHER" id="PTHR17224:SF1">
    <property type="entry name" value="PEPTIDYL-TRNA HYDROLASE"/>
    <property type="match status" value="1"/>
</dbReference>
<proteinExistence type="predicted"/>
<keyword evidence="1" id="KW-0820">tRNA-binding</keyword>
<feature type="region of interest" description="Disordered" evidence="4">
    <location>
        <begin position="248"/>
        <end position="292"/>
    </location>
</feature>